<keyword evidence="2" id="KW-1185">Reference proteome</keyword>
<evidence type="ECO:0000313" key="1">
    <source>
        <dbReference type="EMBL" id="QOY50952.1"/>
    </source>
</evidence>
<accession>A0A7S7RLB5</accession>
<reference evidence="1 2" key="1">
    <citation type="submission" date="2020-05" db="EMBL/GenBank/DDBJ databases">
        <title>Sulfurimonas marisnigri, sp. nov., and Sulfurimonas baltica, sp. nov., manganese oxide reducing chemolithoautotrophs of the class Epsilonproteobacteria isolated from the pelagic redoxclines of the Black and Baltic Seas and emended description of the genus Sulfurimonas.</title>
        <authorList>
            <person name="Henkel J.V."/>
            <person name="Laudan C."/>
            <person name="Werner J."/>
            <person name="Neu T."/>
            <person name="Plewe S."/>
            <person name="Sproer C."/>
            <person name="Bunk B."/>
            <person name="Schulz-Vogt H.N."/>
        </authorList>
    </citation>
    <scope>NUCLEOTIDE SEQUENCE [LARGE SCALE GENOMIC DNA]</scope>
    <source>
        <strain evidence="1 2">GD2</strain>
    </source>
</reference>
<dbReference type="RefSeq" id="WP_194368072.1">
    <property type="nucleotide sequence ID" value="NZ_CP054492.1"/>
</dbReference>
<proteinExistence type="predicted"/>
<gene>
    <name evidence="1" type="ORF">HUE88_07285</name>
</gene>
<evidence type="ECO:0000313" key="2">
    <source>
        <dbReference type="Proteomes" id="UP000593994"/>
    </source>
</evidence>
<organism evidence="1 2">
    <name type="scientific">Candidatus Sulfurimonas baltica</name>
    <dbReference type="NCBI Taxonomy" id="2740404"/>
    <lineage>
        <taxon>Bacteria</taxon>
        <taxon>Pseudomonadati</taxon>
        <taxon>Campylobacterota</taxon>
        <taxon>Epsilonproteobacteria</taxon>
        <taxon>Campylobacterales</taxon>
        <taxon>Sulfurimonadaceae</taxon>
        <taxon>Sulfurimonas</taxon>
    </lineage>
</organism>
<name>A0A7S7RLB5_9BACT</name>
<dbReference type="AlphaFoldDB" id="A0A7S7RLB5"/>
<sequence length="102" mass="12026">MQVDKTNIKNVYEIAIYDYEYGKLEFLRTYVILFNNENNVKSELEKLETICSGEELEIYLENEEYAFEYLVNYDPISTEEFLGKKETPSETSIVVQEGNIPF</sequence>
<protein>
    <submittedName>
        <fullName evidence="1">Uncharacterized protein</fullName>
    </submittedName>
</protein>
<dbReference type="EMBL" id="CP054492">
    <property type="protein sequence ID" value="QOY50952.1"/>
    <property type="molecule type" value="Genomic_DNA"/>
</dbReference>
<dbReference type="Proteomes" id="UP000593994">
    <property type="component" value="Chromosome"/>
</dbReference>
<dbReference type="KEGG" id="sbal:HUE88_07285"/>